<keyword evidence="2" id="KW-0418">Kinase</keyword>
<dbReference type="Pfam" id="PF08544">
    <property type="entry name" value="GHMP_kinases_C"/>
    <property type="match status" value="1"/>
</dbReference>
<evidence type="ECO:0000259" key="1">
    <source>
        <dbReference type="Pfam" id="PF08544"/>
    </source>
</evidence>
<dbReference type="GO" id="GO:0016301">
    <property type="term" value="F:kinase activity"/>
    <property type="evidence" value="ECO:0007669"/>
    <property type="project" value="UniProtKB-KW"/>
</dbReference>
<protein>
    <submittedName>
        <fullName evidence="2">GHMP kinase</fullName>
    </submittedName>
</protein>
<dbReference type="AlphaFoldDB" id="A0A523XS46"/>
<evidence type="ECO:0000313" key="2">
    <source>
        <dbReference type="EMBL" id="TET82128.1"/>
    </source>
</evidence>
<accession>A0A523XS46</accession>
<sequence length="82" mass="8556">DEHHTLLRDGFERSTPKIERIIRAATKAGALGCKINGSGGGGTILAFAPGNEKKVAEAIKKAGGVPYLTRIGQGASLTILRE</sequence>
<dbReference type="InterPro" id="IPR013750">
    <property type="entry name" value="GHMP_kinase_C_dom"/>
</dbReference>
<name>A0A523XS46_UNCT6</name>
<gene>
    <name evidence="2" type="ORF">E3J38_02680</name>
</gene>
<comment type="caution">
    <text evidence="2">The sequence shown here is derived from an EMBL/GenBank/DDBJ whole genome shotgun (WGS) entry which is preliminary data.</text>
</comment>
<dbReference type="Gene3D" id="3.30.70.890">
    <property type="entry name" value="GHMP kinase, C-terminal domain"/>
    <property type="match status" value="1"/>
</dbReference>
<dbReference type="EMBL" id="SOIP01000162">
    <property type="protein sequence ID" value="TET82128.1"/>
    <property type="molecule type" value="Genomic_DNA"/>
</dbReference>
<organism evidence="2 3">
    <name type="scientific">candidate division TA06 bacterium</name>
    <dbReference type="NCBI Taxonomy" id="2250710"/>
    <lineage>
        <taxon>Bacteria</taxon>
        <taxon>Bacteria division TA06</taxon>
    </lineage>
</organism>
<reference evidence="2 3" key="1">
    <citation type="submission" date="2019-03" db="EMBL/GenBank/DDBJ databases">
        <title>Metabolic potential of uncultured bacteria and archaea associated with petroleum seepage in deep-sea sediments.</title>
        <authorList>
            <person name="Dong X."/>
            <person name="Hubert C."/>
        </authorList>
    </citation>
    <scope>NUCLEOTIDE SEQUENCE [LARGE SCALE GENOMIC DNA]</scope>
    <source>
        <strain evidence="2">E29_bin36</strain>
    </source>
</reference>
<dbReference type="InterPro" id="IPR036554">
    <property type="entry name" value="GHMP_kinase_C_sf"/>
</dbReference>
<feature type="non-terminal residue" evidence="2">
    <location>
        <position position="1"/>
    </location>
</feature>
<dbReference type="SUPFAM" id="SSF55060">
    <property type="entry name" value="GHMP Kinase, C-terminal domain"/>
    <property type="match status" value="1"/>
</dbReference>
<evidence type="ECO:0000313" key="3">
    <source>
        <dbReference type="Proteomes" id="UP000315534"/>
    </source>
</evidence>
<proteinExistence type="predicted"/>
<dbReference type="Proteomes" id="UP000315534">
    <property type="component" value="Unassembled WGS sequence"/>
</dbReference>
<feature type="domain" description="GHMP kinase C-terminal" evidence="1">
    <location>
        <begin position="10"/>
        <end position="63"/>
    </location>
</feature>
<keyword evidence="2" id="KW-0808">Transferase</keyword>